<name>A0ABP1F428_9FLAO</name>
<keyword evidence="4" id="KW-1185">Reference proteome</keyword>
<dbReference type="EMBL" id="CAXJIO010000017">
    <property type="protein sequence ID" value="CAL2104489.1"/>
    <property type="molecule type" value="Genomic_DNA"/>
</dbReference>
<evidence type="ECO:0000313" key="4">
    <source>
        <dbReference type="Proteomes" id="UP001497527"/>
    </source>
</evidence>
<feature type="compositionally biased region" description="Basic and acidic residues" evidence="1">
    <location>
        <begin position="56"/>
        <end position="65"/>
    </location>
</feature>
<organism evidence="3 4">
    <name type="scientific">Tenacibaculum polynesiense</name>
    <dbReference type="NCBI Taxonomy" id="3137857"/>
    <lineage>
        <taxon>Bacteria</taxon>
        <taxon>Pseudomonadati</taxon>
        <taxon>Bacteroidota</taxon>
        <taxon>Flavobacteriia</taxon>
        <taxon>Flavobacteriales</taxon>
        <taxon>Flavobacteriaceae</taxon>
        <taxon>Tenacibaculum</taxon>
    </lineage>
</organism>
<feature type="compositionally biased region" description="Polar residues" evidence="1">
    <location>
        <begin position="44"/>
        <end position="55"/>
    </location>
</feature>
<feature type="chain" id="PRO_5045158934" evidence="2">
    <location>
        <begin position="25"/>
        <end position="434"/>
    </location>
</feature>
<gene>
    <name evidence="3" type="ORF">T190423A01A_80026</name>
</gene>
<comment type="caution">
    <text evidence="3">The sequence shown here is derived from an EMBL/GenBank/DDBJ whole genome shotgun (WGS) entry which is preliminary data.</text>
</comment>
<keyword evidence="2" id="KW-0732">Signal</keyword>
<feature type="region of interest" description="Disordered" evidence="1">
    <location>
        <begin position="43"/>
        <end position="65"/>
    </location>
</feature>
<feature type="signal peptide" evidence="2">
    <location>
        <begin position="1"/>
        <end position="24"/>
    </location>
</feature>
<sequence>MRHNIIKLSCIIFFGIFTPFFANAQFGGIMKKVKQNVVDKTTKKYNSGKNTNSSSKQDESKENELYSDSEYKLELARKYPNDKQKQEYYYKKYKEFQQKKLNEQEKLLANTNKKGKVVNNIPSPIDSEVQDKFKDNEIYILNGVKFRKIPSYNGKFYDKLDLSGYYHLSQYFVRYPSSHFDREPGRIYEGFSIEYNPNTYELKAYFDPVTKRHGVIPKQYRESADKGNIQFQFGIGDGPEWTNVNALLLEPGVLLIGAEVYYKNKKEGHKWMNNIEPKQFVIASKDPAKILKYYRNPELTSQVTFAKFDSLLHDSENFSFSKLKMPSKGNLNNNLIGIATKGLNNYYSKTSMKNLKQYITSNRWSTVKHKITGIPQYQWAVGAVIQKNSDGQCMLQQFIIRRDYEGGGKFGTAFFNGISRTGKAPYGSYCKCIN</sequence>
<evidence type="ECO:0000256" key="1">
    <source>
        <dbReference type="SAM" id="MobiDB-lite"/>
    </source>
</evidence>
<dbReference type="Proteomes" id="UP001497527">
    <property type="component" value="Unassembled WGS sequence"/>
</dbReference>
<accession>A0ABP1F428</accession>
<reference evidence="3 4" key="1">
    <citation type="submission" date="2024-05" db="EMBL/GenBank/DDBJ databases">
        <authorList>
            <person name="Duchaud E."/>
        </authorList>
    </citation>
    <scope>NUCLEOTIDE SEQUENCE [LARGE SCALE GENOMIC DNA]</scope>
    <source>
        <strain evidence="3">Ena-SAMPLE-TAB-13-05-2024-13:56:06:370-140308</strain>
    </source>
</reference>
<dbReference type="RefSeq" id="WP_348718921.1">
    <property type="nucleotide sequence ID" value="NZ_CAXJIO010000017.1"/>
</dbReference>
<protein>
    <submittedName>
        <fullName evidence="3">Uncharacterized protein</fullName>
    </submittedName>
</protein>
<evidence type="ECO:0000313" key="3">
    <source>
        <dbReference type="EMBL" id="CAL2104489.1"/>
    </source>
</evidence>
<proteinExistence type="predicted"/>
<evidence type="ECO:0000256" key="2">
    <source>
        <dbReference type="SAM" id="SignalP"/>
    </source>
</evidence>